<evidence type="ECO:0000313" key="2">
    <source>
        <dbReference type="Proteomes" id="UP000039046"/>
    </source>
</evidence>
<dbReference type="EMBL" id="CDHN01000002">
    <property type="protein sequence ID" value="CEJ87322.1"/>
    <property type="molecule type" value="Genomic_DNA"/>
</dbReference>
<gene>
    <name evidence="1" type="ORF">VHEMI04378</name>
</gene>
<reference evidence="1 2" key="1">
    <citation type="journal article" date="2015" name="Genome Announc.">
        <title>Draft Genome Sequence and Gene Annotation of the Entomopathogenic Fungus Verticillium hemipterigenum.</title>
        <authorList>
            <person name="Horn F."/>
            <person name="Habel A."/>
            <person name="Scharf D.H."/>
            <person name="Dworschak J."/>
            <person name="Brakhage A.A."/>
            <person name="Guthke R."/>
            <person name="Hertweck C."/>
            <person name="Linde J."/>
        </authorList>
    </citation>
    <scope>NUCLEOTIDE SEQUENCE [LARGE SCALE GENOMIC DNA]</scope>
</reference>
<keyword evidence="2" id="KW-1185">Reference proteome</keyword>
<name>A0A0A1TE29_9HYPO</name>
<dbReference type="OrthoDB" id="4491390at2759"/>
<dbReference type="STRING" id="1531966.A0A0A1TE29"/>
<evidence type="ECO:0000313" key="1">
    <source>
        <dbReference type="EMBL" id="CEJ87322.1"/>
    </source>
</evidence>
<dbReference type="Proteomes" id="UP000039046">
    <property type="component" value="Unassembled WGS sequence"/>
</dbReference>
<sequence length="222" mass="24173">MKHQSDRAVLLNALHDQKKGHGRSLTPHPAPNVALARTPGRMALLALVQDFQPLAPARIFSGDRISRKDPIYSSIALCIRALLPVTALNWKVMDMSMFSLLSAYMGGLRGDAKLAALAQSSYVSALGESHTHIQQVVKKYTRDPGSTAPLHVLLLITVAFQAFELLNNEQGLNSALEAHVGGALEVLKMSGPETYETEHLRQAFSGFRGILVSYPPSTKDLH</sequence>
<dbReference type="AlphaFoldDB" id="A0A0A1TE29"/>
<organism evidence="1 2">
    <name type="scientific">[Torrubiella] hemipterigena</name>
    <dbReference type="NCBI Taxonomy" id="1531966"/>
    <lineage>
        <taxon>Eukaryota</taxon>
        <taxon>Fungi</taxon>
        <taxon>Dikarya</taxon>
        <taxon>Ascomycota</taxon>
        <taxon>Pezizomycotina</taxon>
        <taxon>Sordariomycetes</taxon>
        <taxon>Hypocreomycetidae</taxon>
        <taxon>Hypocreales</taxon>
        <taxon>Clavicipitaceae</taxon>
        <taxon>Clavicipitaceae incertae sedis</taxon>
        <taxon>'Torrubiella' clade</taxon>
    </lineage>
</organism>
<accession>A0A0A1TE29</accession>
<dbReference type="HOGENOM" id="CLU_1246123_0_0_1"/>
<proteinExistence type="predicted"/>
<protein>
    <submittedName>
        <fullName evidence="1">Uncharacterized protein</fullName>
    </submittedName>
</protein>